<evidence type="ECO:0000313" key="7">
    <source>
        <dbReference type="Proteomes" id="UP000179275"/>
    </source>
</evidence>
<evidence type="ECO:0000256" key="1">
    <source>
        <dbReference type="ARBA" id="ARBA00004141"/>
    </source>
</evidence>
<dbReference type="STRING" id="1801756.A3C67_03100"/>
<evidence type="ECO:0000256" key="5">
    <source>
        <dbReference type="SAM" id="Phobius"/>
    </source>
</evidence>
<dbReference type="Proteomes" id="UP000179275">
    <property type="component" value="Unassembled WGS sequence"/>
</dbReference>
<evidence type="ECO:0000256" key="4">
    <source>
        <dbReference type="ARBA" id="ARBA00023136"/>
    </source>
</evidence>
<evidence type="ECO:0000256" key="2">
    <source>
        <dbReference type="ARBA" id="ARBA00022692"/>
    </source>
</evidence>
<keyword evidence="3 5" id="KW-1133">Transmembrane helix</keyword>
<gene>
    <name evidence="6" type="ORF">A3C67_03100</name>
</gene>
<dbReference type="Pfam" id="PF04193">
    <property type="entry name" value="PQ-loop"/>
    <property type="match status" value="1"/>
</dbReference>
<evidence type="ECO:0000313" key="6">
    <source>
        <dbReference type="EMBL" id="OGI76254.1"/>
    </source>
</evidence>
<feature type="transmembrane region" description="Helical" evidence="5">
    <location>
        <begin position="6"/>
        <end position="24"/>
    </location>
</feature>
<dbReference type="InterPro" id="IPR006603">
    <property type="entry name" value="PQ-loop_rpt"/>
</dbReference>
<dbReference type="EMBL" id="MFUG01000006">
    <property type="protein sequence ID" value="OGI76254.1"/>
    <property type="molecule type" value="Genomic_DNA"/>
</dbReference>
<protein>
    <recommendedName>
        <fullName evidence="8">Lipid A biosynthesis N-terminal domain-containing protein</fullName>
    </recommendedName>
</protein>
<sequence length="85" mass="9575">MQWIFYLPGILFIISGIPQTIKLLRIKSSKDISVSMYLITCVAIIIVVIDAYLHQNNSILFSNLASLCIVGVNTILTIKYKNPNF</sequence>
<dbReference type="AlphaFoldDB" id="A0A1F6W350"/>
<feature type="transmembrane region" description="Helical" evidence="5">
    <location>
        <begin position="59"/>
        <end position="78"/>
    </location>
</feature>
<proteinExistence type="predicted"/>
<comment type="caution">
    <text evidence="6">The sequence shown here is derived from an EMBL/GenBank/DDBJ whole genome shotgun (WGS) entry which is preliminary data.</text>
</comment>
<accession>A0A1F6W350</accession>
<keyword evidence="2 5" id="KW-0812">Transmembrane</keyword>
<feature type="transmembrane region" description="Helical" evidence="5">
    <location>
        <begin position="36"/>
        <end position="53"/>
    </location>
</feature>
<evidence type="ECO:0008006" key="8">
    <source>
        <dbReference type="Google" id="ProtNLM"/>
    </source>
</evidence>
<name>A0A1F6W350_9BACT</name>
<reference evidence="6 7" key="1">
    <citation type="journal article" date="2016" name="Nat. Commun.">
        <title>Thousands of microbial genomes shed light on interconnected biogeochemical processes in an aquifer system.</title>
        <authorList>
            <person name="Anantharaman K."/>
            <person name="Brown C.T."/>
            <person name="Hug L.A."/>
            <person name="Sharon I."/>
            <person name="Castelle C.J."/>
            <person name="Probst A.J."/>
            <person name="Thomas B.C."/>
            <person name="Singh A."/>
            <person name="Wilkins M.J."/>
            <person name="Karaoz U."/>
            <person name="Brodie E.L."/>
            <person name="Williams K.H."/>
            <person name="Hubbard S.S."/>
            <person name="Banfield J.F."/>
        </authorList>
    </citation>
    <scope>NUCLEOTIDE SEQUENCE [LARGE SCALE GENOMIC DNA]</scope>
</reference>
<evidence type="ECO:0000256" key="3">
    <source>
        <dbReference type="ARBA" id="ARBA00022989"/>
    </source>
</evidence>
<comment type="subcellular location">
    <subcellularLocation>
        <location evidence="1">Membrane</location>
        <topology evidence="1">Multi-pass membrane protein</topology>
    </subcellularLocation>
</comment>
<dbReference type="GO" id="GO:0016020">
    <property type="term" value="C:membrane"/>
    <property type="evidence" value="ECO:0007669"/>
    <property type="project" value="UniProtKB-SubCell"/>
</dbReference>
<dbReference type="Gene3D" id="1.20.1280.290">
    <property type="match status" value="1"/>
</dbReference>
<organism evidence="6 7">
    <name type="scientific">Candidatus Nomurabacteria bacterium RIFCSPHIGHO2_02_FULL_42_19</name>
    <dbReference type="NCBI Taxonomy" id="1801756"/>
    <lineage>
        <taxon>Bacteria</taxon>
        <taxon>Candidatus Nomuraibacteriota</taxon>
    </lineage>
</organism>
<keyword evidence="4 5" id="KW-0472">Membrane</keyword>